<gene>
    <name evidence="2" type="ORF">GW779_06600</name>
    <name evidence="1" type="ORF">GW910_06095</name>
</gene>
<dbReference type="EMBL" id="JAACVF010000177">
    <property type="protein sequence ID" value="NCN65610.1"/>
    <property type="molecule type" value="Genomic_DNA"/>
</dbReference>
<accession>A0A8J8CF28</accession>
<evidence type="ECO:0000313" key="1">
    <source>
        <dbReference type="EMBL" id="NCN65610.1"/>
    </source>
</evidence>
<reference evidence="1" key="1">
    <citation type="submission" date="2019-11" db="EMBL/GenBank/DDBJ databases">
        <title>Lipid analysis of CO2-rich subsurface aquifers suggests an autotrophy-based deep biosphere with lysolipids enriched in CPR bacteria.</title>
        <authorList>
            <person name="Probst A.J."/>
            <person name="Elling F.J."/>
            <person name="Castelle C.J."/>
            <person name="Zhu Q."/>
            <person name="Elvert M."/>
            <person name="Birarda G."/>
            <person name="Holman H.-Y."/>
            <person name="Lane K.R."/>
            <person name="Ladd B."/>
            <person name="Ryan M.C."/>
            <person name="Woyke T."/>
            <person name="Hinrichs K.-U."/>
            <person name="Banfield J.F."/>
        </authorList>
    </citation>
    <scope>NUCLEOTIDE SEQUENCE</scope>
    <source>
        <strain evidence="1">CG_2015-01_33_1645</strain>
        <strain evidence="2">CG_2015-04_33_537</strain>
    </source>
</reference>
<organism evidence="1 3">
    <name type="scientific">Candidatus Altarchaeum hamiconexum</name>
    <dbReference type="NCBI Taxonomy" id="1803513"/>
    <lineage>
        <taxon>Archaea</taxon>
        <taxon>Candidatus Altarchaeota</taxon>
        <taxon>Candidatus Altiarchaeia</taxon>
        <taxon>Candidatus Altarchaeales</taxon>
        <taxon>Candidatus Altarchaeaceae</taxon>
        <taxon>Candidatus Altarchaeum</taxon>
    </lineage>
</organism>
<name>A0A8J8CF28_9ARCH</name>
<dbReference type="Proteomes" id="UP000738826">
    <property type="component" value="Unassembled WGS sequence"/>
</dbReference>
<dbReference type="EMBL" id="JAACQH010000164">
    <property type="protein sequence ID" value="NCS92048.1"/>
    <property type="molecule type" value="Genomic_DNA"/>
</dbReference>
<evidence type="ECO:0000313" key="3">
    <source>
        <dbReference type="Proteomes" id="UP000768163"/>
    </source>
</evidence>
<dbReference type="AlphaFoldDB" id="A0A8J8CF28"/>
<dbReference type="Proteomes" id="UP000768163">
    <property type="component" value="Unassembled WGS sequence"/>
</dbReference>
<protein>
    <submittedName>
        <fullName evidence="1">Uncharacterized protein</fullName>
    </submittedName>
</protein>
<proteinExistence type="predicted"/>
<sequence>MSHTDKITNTSTDKQEISAICFSSLPLVNFGDKRAAFFSISLKTEAKATINENRDITEIYGCDELKSKLEIFIDKIFKKFEFPYGINIQISSENKNDKFSIFSAVCIAAYGVVANRHGIVYDEIMEKKLRSDKLTKRKLIKIKGKIYTYREIFEDIISLINSDITCINYIQAYSSYFGGIAIGKTNETNETDKSGHKRYEILRYAENEKLQIILIPKNKEDNENTNINENINIKGAADMLWDEILKGNFYTAANLGCVLQSFGNTSRFHELLNYLMKEALYCGMTDDYVFGVFRKNTNFDEVLPKYLFDGNLIILSTNNSPAGIY</sequence>
<comment type="caution">
    <text evidence="1">The sequence shown here is derived from an EMBL/GenBank/DDBJ whole genome shotgun (WGS) entry which is preliminary data.</text>
</comment>
<evidence type="ECO:0000313" key="2">
    <source>
        <dbReference type="EMBL" id="NCS92048.1"/>
    </source>
</evidence>